<organism evidence="2 3">
    <name type="scientific">Natrialba aegyptia DSM 13077</name>
    <dbReference type="NCBI Taxonomy" id="1227491"/>
    <lineage>
        <taxon>Archaea</taxon>
        <taxon>Methanobacteriati</taxon>
        <taxon>Methanobacteriota</taxon>
        <taxon>Stenosarchaea group</taxon>
        <taxon>Halobacteria</taxon>
        <taxon>Halobacteriales</taxon>
        <taxon>Natrialbaceae</taxon>
        <taxon>Natrialba</taxon>
    </lineage>
</organism>
<dbReference type="EMBL" id="AOIP01000026">
    <property type="protein sequence ID" value="ELZ05324.1"/>
    <property type="molecule type" value="Genomic_DNA"/>
</dbReference>
<evidence type="ECO:0000313" key="3">
    <source>
        <dbReference type="Proteomes" id="UP000011591"/>
    </source>
</evidence>
<reference evidence="2 3" key="1">
    <citation type="journal article" date="2014" name="PLoS Genet.">
        <title>Phylogenetically driven sequencing of extremely halophilic archaea reveals strategies for static and dynamic osmo-response.</title>
        <authorList>
            <person name="Becker E.A."/>
            <person name="Seitzer P.M."/>
            <person name="Tritt A."/>
            <person name="Larsen D."/>
            <person name="Krusor M."/>
            <person name="Yao A.I."/>
            <person name="Wu D."/>
            <person name="Madern D."/>
            <person name="Eisen J.A."/>
            <person name="Darling A.E."/>
            <person name="Facciotti M.T."/>
        </authorList>
    </citation>
    <scope>NUCLEOTIDE SEQUENCE [LARGE SCALE GENOMIC DNA]</scope>
    <source>
        <strain evidence="2 3">DSM 13077</strain>
    </source>
</reference>
<sequence length="137" mass="14868">MTETEFPVDGVEPREKASRQEVLRAVVSLCNKPMRSCARASELDIPGSNRQIGRPLSALCADGLVRKMSNESRGHHWRPTDAGRQRVVELERERVFENGPDRGRAQVSTPSLIGLATVFVGLVLIAGFAIGTCGVGL</sequence>
<evidence type="ECO:0000256" key="1">
    <source>
        <dbReference type="SAM" id="Phobius"/>
    </source>
</evidence>
<name>M0B6P5_9EURY</name>
<evidence type="ECO:0000313" key="2">
    <source>
        <dbReference type="EMBL" id="ELZ05324.1"/>
    </source>
</evidence>
<accession>M0B6P5</accession>
<dbReference type="AlphaFoldDB" id="M0B6P5"/>
<protein>
    <submittedName>
        <fullName evidence="2">Uncharacterized protein</fullName>
    </submittedName>
</protein>
<dbReference type="Proteomes" id="UP000011591">
    <property type="component" value="Unassembled WGS sequence"/>
</dbReference>
<keyword evidence="1" id="KW-0812">Transmembrane</keyword>
<feature type="transmembrane region" description="Helical" evidence="1">
    <location>
        <begin position="112"/>
        <end position="131"/>
    </location>
</feature>
<keyword evidence="1" id="KW-1133">Transmembrane helix</keyword>
<comment type="caution">
    <text evidence="2">The sequence shown here is derived from an EMBL/GenBank/DDBJ whole genome shotgun (WGS) entry which is preliminary data.</text>
</comment>
<gene>
    <name evidence="2" type="ORF">C480_10590</name>
</gene>
<keyword evidence="3" id="KW-1185">Reference proteome</keyword>
<dbReference type="PATRIC" id="fig|1227491.4.peg.2174"/>
<proteinExistence type="predicted"/>
<keyword evidence="1" id="KW-0472">Membrane</keyword>